<reference evidence="2 3" key="1">
    <citation type="journal article" date="2019" name="Commun. Biol.">
        <title>The bagworm genome reveals a unique fibroin gene that provides high tensile strength.</title>
        <authorList>
            <person name="Kono N."/>
            <person name="Nakamura H."/>
            <person name="Ohtoshi R."/>
            <person name="Tomita M."/>
            <person name="Numata K."/>
            <person name="Arakawa K."/>
        </authorList>
    </citation>
    <scope>NUCLEOTIDE SEQUENCE [LARGE SCALE GENOMIC DNA]</scope>
</reference>
<proteinExistence type="predicted"/>
<evidence type="ECO:0000313" key="2">
    <source>
        <dbReference type="EMBL" id="GBP79298.1"/>
    </source>
</evidence>
<organism evidence="2 3">
    <name type="scientific">Eumeta variegata</name>
    <name type="common">Bagworm moth</name>
    <name type="synonym">Eumeta japonica</name>
    <dbReference type="NCBI Taxonomy" id="151549"/>
    <lineage>
        <taxon>Eukaryota</taxon>
        <taxon>Metazoa</taxon>
        <taxon>Ecdysozoa</taxon>
        <taxon>Arthropoda</taxon>
        <taxon>Hexapoda</taxon>
        <taxon>Insecta</taxon>
        <taxon>Pterygota</taxon>
        <taxon>Neoptera</taxon>
        <taxon>Endopterygota</taxon>
        <taxon>Lepidoptera</taxon>
        <taxon>Glossata</taxon>
        <taxon>Ditrysia</taxon>
        <taxon>Tineoidea</taxon>
        <taxon>Psychidae</taxon>
        <taxon>Oiketicinae</taxon>
        <taxon>Eumeta</taxon>
    </lineage>
</organism>
<accession>A0A4C1YT25</accession>
<name>A0A4C1YT25_EUMVA</name>
<evidence type="ECO:0000313" key="3">
    <source>
        <dbReference type="Proteomes" id="UP000299102"/>
    </source>
</evidence>
<dbReference type="AlphaFoldDB" id="A0A4C1YT25"/>
<comment type="caution">
    <text evidence="2">The sequence shown here is derived from an EMBL/GenBank/DDBJ whole genome shotgun (WGS) entry which is preliminary data.</text>
</comment>
<feature type="region of interest" description="Disordered" evidence="1">
    <location>
        <begin position="1"/>
        <end position="47"/>
    </location>
</feature>
<protein>
    <submittedName>
        <fullName evidence="2">Uncharacterized protein</fullName>
    </submittedName>
</protein>
<gene>
    <name evidence="2" type="ORF">EVAR_55356_1</name>
</gene>
<dbReference type="Proteomes" id="UP000299102">
    <property type="component" value="Unassembled WGS sequence"/>
</dbReference>
<dbReference type="EMBL" id="BGZK01001409">
    <property type="protein sequence ID" value="GBP79298.1"/>
    <property type="molecule type" value="Genomic_DNA"/>
</dbReference>
<sequence length="116" mass="12557">MSHLPSISRRPRASPDVAAFQSADGADAGAAPDVTQRRAGRRNSSTSCDVVRHRLANNYAALFVAFDNMRILPAAARSNCGRRLVADYNLRVAGAHVIPREIYVVDGTALARLRDL</sequence>
<evidence type="ECO:0000256" key="1">
    <source>
        <dbReference type="SAM" id="MobiDB-lite"/>
    </source>
</evidence>
<keyword evidence="3" id="KW-1185">Reference proteome</keyword>